<dbReference type="Pfam" id="PF02785">
    <property type="entry name" value="Biotin_carb_C"/>
    <property type="match status" value="1"/>
</dbReference>
<dbReference type="InterPro" id="IPR050856">
    <property type="entry name" value="Biotin_carboxylase_complex"/>
</dbReference>
<keyword evidence="8" id="KW-0092">Biotin</keyword>
<dbReference type="Gene3D" id="3.30.470.20">
    <property type="entry name" value="ATP-grasp fold, B domain"/>
    <property type="match status" value="1"/>
</dbReference>
<dbReference type="GO" id="GO:0046872">
    <property type="term" value="F:metal ion binding"/>
    <property type="evidence" value="ECO:0007669"/>
    <property type="project" value="InterPro"/>
</dbReference>
<dbReference type="PROSITE" id="PS50975">
    <property type="entry name" value="ATP_GRASP"/>
    <property type="match status" value="1"/>
</dbReference>
<dbReference type="Proteomes" id="UP000236990">
    <property type="component" value="Unassembled WGS sequence"/>
</dbReference>
<dbReference type="InterPro" id="IPR013815">
    <property type="entry name" value="ATP_grasp_subdomain_1"/>
</dbReference>
<dbReference type="EC" id="6.3.4.14" evidence="3"/>
<evidence type="ECO:0000256" key="7">
    <source>
        <dbReference type="ARBA" id="ARBA00023211"/>
    </source>
</evidence>
<dbReference type="RefSeq" id="WP_015379847.1">
    <property type="nucleotide sequence ID" value="NZ_CP016270.1"/>
</dbReference>
<evidence type="ECO:0000256" key="8">
    <source>
        <dbReference type="ARBA" id="ARBA00023267"/>
    </source>
</evidence>
<comment type="cofactor">
    <cofactor evidence="2">
        <name>Mg(2+)</name>
        <dbReference type="ChEBI" id="CHEBI:18420"/>
    </cofactor>
</comment>
<evidence type="ECO:0000313" key="10">
    <source>
        <dbReference type="Proteomes" id="UP000236990"/>
    </source>
</evidence>
<dbReference type="FunFam" id="3.40.50.20:FF:000010">
    <property type="entry name" value="Propionyl-CoA carboxylase subunit alpha"/>
    <property type="match status" value="1"/>
</dbReference>
<evidence type="ECO:0000313" key="9">
    <source>
        <dbReference type="EMBL" id="POD88665.1"/>
    </source>
</evidence>
<evidence type="ECO:0000256" key="3">
    <source>
        <dbReference type="ARBA" id="ARBA00013263"/>
    </source>
</evidence>
<dbReference type="Gene3D" id="3.30.1490.20">
    <property type="entry name" value="ATP-grasp fold, A domain"/>
    <property type="match status" value="1"/>
</dbReference>
<dbReference type="InterPro" id="IPR005479">
    <property type="entry name" value="CPAse_ATP-bd"/>
</dbReference>
<dbReference type="InterPro" id="IPR016185">
    <property type="entry name" value="PreATP-grasp_dom_sf"/>
</dbReference>
<keyword evidence="5" id="KW-0547">Nucleotide-binding</keyword>
<sequence length="440" mass="48264">MFRKLLIANRGEIAVRIIKACQQLNIQTVAVCSTADRHAGYTQLADEVVCIGPAAASGSYLNAEAILMAAINTHADAIHPGYGFLAENADFAAMCAECGIAWIGPQTEQIKLMGDKARAKDFARQQAVPVLAGQSLQGLAWPDIKHAAAKIGFPLVLKASYGGGGKGIRVLTDVHELHQQLRAARQEAAASFLNDAMYLEQFLTTARHIEVQVLGTGTKLFILGDRDCSLQLHKQKVLEESPASILTETQRRTLYDLSRQLLAGTHYQSLGTIEYLFADGQFYFMEMNTRLQVEHGVTELTTGIDIVAEQIKQAAGVTVDFPEHVGLQPKCTAIEARLTATLPVKQTRIETLSWPADVRVDTDYHQGDRLVTMYDGLIAKLMVTGANRQQAVRNLQRALAQVTLTGPTTNLTFLQQTVARPAYIHDQYTIHSLARWEASK</sequence>
<reference evidence="9 10" key="1">
    <citation type="submission" date="2017-06" db="EMBL/GenBank/DDBJ databases">
        <title>Genome sequence of Lactobacillus plantarum subsp. plantarum strain SRCM101258.</title>
        <authorList>
            <person name="Cho S.H."/>
        </authorList>
    </citation>
    <scope>NUCLEOTIDE SEQUENCE [LARGE SCALE GENOMIC DNA]</scope>
    <source>
        <strain evidence="9 10">SRCM101258</strain>
    </source>
</reference>
<proteinExistence type="predicted"/>
<evidence type="ECO:0000256" key="6">
    <source>
        <dbReference type="ARBA" id="ARBA00022840"/>
    </source>
</evidence>
<evidence type="ECO:0000256" key="4">
    <source>
        <dbReference type="ARBA" id="ARBA00022598"/>
    </source>
</evidence>
<dbReference type="InterPro" id="IPR005482">
    <property type="entry name" value="Biotin_COase_C"/>
</dbReference>
<dbReference type="SUPFAM" id="SSF51246">
    <property type="entry name" value="Rudiment single hybrid motif"/>
    <property type="match status" value="1"/>
</dbReference>
<keyword evidence="7" id="KW-0464">Manganese</keyword>
<dbReference type="GO" id="GO:0004075">
    <property type="term" value="F:biotin carboxylase activity"/>
    <property type="evidence" value="ECO:0007669"/>
    <property type="project" value="UniProtKB-EC"/>
</dbReference>
<dbReference type="EMBL" id="NKCZ01000066">
    <property type="protein sequence ID" value="POD88665.1"/>
    <property type="molecule type" value="Genomic_DNA"/>
</dbReference>
<dbReference type="SMART" id="SM00878">
    <property type="entry name" value="Biotin_carb_C"/>
    <property type="match status" value="1"/>
</dbReference>
<organism evidence="9 10">
    <name type="scientific">Lactiplantibacillus plantarum subsp. plantarum</name>
    <dbReference type="NCBI Taxonomy" id="337330"/>
    <lineage>
        <taxon>Bacteria</taxon>
        <taxon>Bacillati</taxon>
        <taxon>Bacillota</taxon>
        <taxon>Bacilli</taxon>
        <taxon>Lactobacillales</taxon>
        <taxon>Lactobacillaceae</taxon>
        <taxon>Lactiplantibacillus</taxon>
    </lineage>
</organism>
<dbReference type="InterPro" id="IPR011054">
    <property type="entry name" value="Rudment_hybrid_motif"/>
</dbReference>
<dbReference type="InterPro" id="IPR011761">
    <property type="entry name" value="ATP-grasp"/>
</dbReference>
<gene>
    <name evidence="9" type="ORF">S101258_00585</name>
</gene>
<evidence type="ECO:0000256" key="5">
    <source>
        <dbReference type="ARBA" id="ARBA00022741"/>
    </source>
</evidence>
<protein>
    <recommendedName>
        <fullName evidence="3">biotin carboxylase</fullName>
        <ecNumber evidence="3">6.3.4.14</ecNumber>
    </recommendedName>
</protein>
<evidence type="ECO:0000256" key="2">
    <source>
        <dbReference type="ARBA" id="ARBA00001946"/>
    </source>
</evidence>
<dbReference type="Pfam" id="PF00289">
    <property type="entry name" value="Biotin_carb_N"/>
    <property type="match status" value="1"/>
</dbReference>
<keyword evidence="4 9" id="KW-0436">Ligase</keyword>
<dbReference type="GO" id="GO:0005524">
    <property type="term" value="F:ATP binding"/>
    <property type="evidence" value="ECO:0007669"/>
    <property type="project" value="UniProtKB-UniRule"/>
</dbReference>
<comment type="cofactor">
    <cofactor evidence="1">
        <name>Mn(2+)</name>
        <dbReference type="ChEBI" id="CHEBI:29035"/>
    </cofactor>
</comment>
<name>A0A2S3U9D9_LACPN</name>
<dbReference type="PANTHER" id="PTHR18866">
    <property type="entry name" value="CARBOXYLASE:PYRUVATE/ACETYL-COA/PROPIONYL-COA CARBOXYLASE"/>
    <property type="match status" value="1"/>
</dbReference>
<keyword evidence="6" id="KW-0067">ATP-binding</keyword>
<accession>A0A2S3U9D9</accession>
<dbReference type="InterPro" id="IPR011764">
    <property type="entry name" value="Biotin_carboxylation_dom"/>
</dbReference>
<dbReference type="SUPFAM" id="SSF52440">
    <property type="entry name" value="PreATP-grasp domain"/>
    <property type="match status" value="1"/>
</dbReference>
<dbReference type="PANTHER" id="PTHR18866:SF33">
    <property type="entry name" value="METHYLCROTONOYL-COA CARBOXYLASE SUBUNIT ALPHA, MITOCHONDRIAL-RELATED"/>
    <property type="match status" value="1"/>
</dbReference>
<dbReference type="Pfam" id="PF02786">
    <property type="entry name" value="CPSase_L_D2"/>
    <property type="match status" value="1"/>
</dbReference>
<dbReference type="PROSITE" id="PS50979">
    <property type="entry name" value="BC"/>
    <property type="match status" value="1"/>
</dbReference>
<dbReference type="PROSITE" id="PS00866">
    <property type="entry name" value="CPSASE_1"/>
    <property type="match status" value="1"/>
</dbReference>
<comment type="caution">
    <text evidence="9">The sequence shown here is derived from an EMBL/GenBank/DDBJ whole genome shotgun (WGS) entry which is preliminary data.</text>
</comment>
<dbReference type="InterPro" id="IPR005481">
    <property type="entry name" value="BC-like_N"/>
</dbReference>
<dbReference type="Gene3D" id="3.40.50.20">
    <property type="match status" value="1"/>
</dbReference>
<dbReference type="AlphaFoldDB" id="A0A2S3U9D9"/>
<dbReference type="PROSITE" id="PS00867">
    <property type="entry name" value="CPSASE_2"/>
    <property type="match status" value="1"/>
</dbReference>
<dbReference type="SUPFAM" id="SSF56059">
    <property type="entry name" value="Glutathione synthetase ATP-binding domain-like"/>
    <property type="match status" value="1"/>
</dbReference>
<evidence type="ECO:0000256" key="1">
    <source>
        <dbReference type="ARBA" id="ARBA00001936"/>
    </source>
</evidence>